<protein>
    <recommendedName>
        <fullName evidence="4">Secretion system C-terminal sorting domain-containing protein</fullName>
    </recommendedName>
</protein>
<proteinExistence type="predicted"/>
<keyword evidence="3" id="KW-1185">Reference proteome</keyword>
<dbReference type="AlphaFoldDB" id="A0A074KVN8"/>
<reference evidence="2 3" key="1">
    <citation type="submission" date="2014-04" db="EMBL/GenBank/DDBJ databases">
        <title>Characterization and application of a salt tolerant electro-active bacterium.</title>
        <authorList>
            <person name="Yang L."/>
            <person name="Wei S."/>
            <person name="Tay Q.X.M."/>
        </authorList>
    </citation>
    <scope>NUCLEOTIDE SEQUENCE [LARGE SCALE GENOMIC DNA]</scope>
    <source>
        <strain evidence="2 3">LY1</strain>
    </source>
</reference>
<feature type="chain" id="PRO_5001695562" description="Secretion system C-terminal sorting domain-containing protein" evidence="1">
    <location>
        <begin position="17"/>
        <end position="195"/>
    </location>
</feature>
<dbReference type="eggNOG" id="ENOG5032WMM">
    <property type="taxonomic scope" value="Bacteria"/>
</dbReference>
<evidence type="ECO:0000313" key="2">
    <source>
        <dbReference type="EMBL" id="KEO72325.1"/>
    </source>
</evidence>
<feature type="signal peptide" evidence="1">
    <location>
        <begin position="1"/>
        <end position="16"/>
    </location>
</feature>
<evidence type="ECO:0000256" key="1">
    <source>
        <dbReference type="SAM" id="SignalP"/>
    </source>
</evidence>
<comment type="caution">
    <text evidence="2">The sequence shown here is derived from an EMBL/GenBank/DDBJ whole genome shotgun (WGS) entry which is preliminary data.</text>
</comment>
<dbReference type="EMBL" id="JMIH01000024">
    <property type="protein sequence ID" value="KEO72325.1"/>
    <property type="molecule type" value="Genomic_DNA"/>
</dbReference>
<accession>A0A074KVN8</accession>
<evidence type="ECO:0000313" key="3">
    <source>
        <dbReference type="Proteomes" id="UP000027821"/>
    </source>
</evidence>
<sequence>MNLMIVFLGVSINVMAASNDTSVVERKPIELKLAGPDKVQLVHRANPEGLLYIKIYNDKNAVVANDRISKKNPFTKKYDFSQMDAGKYQIALYDTKGKEVESMEIDLNPASTGKLVATRVRLVGENQYKLLVSAANPSDMEVYIYEDGNLLHVEKFENALGIHKIYTIQNSKYKSQIEFKVKTDEGFSNLISVVN</sequence>
<name>A0A074KVN8_9BACT</name>
<dbReference type="Proteomes" id="UP000027821">
    <property type="component" value="Unassembled WGS sequence"/>
</dbReference>
<evidence type="ECO:0008006" key="4">
    <source>
        <dbReference type="Google" id="ProtNLM"/>
    </source>
</evidence>
<keyword evidence="1" id="KW-0732">Signal</keyword>
<organism evidence="2 3">
    <name type="scientific">Anditalea andensis</name>
    <dbReference type="NCBI Taxonomy" id="1048983"/>
    <lineage>
        <taxon>Bacteria</taxon>
        <taxon>Pseudomonadati</taxon>
        <taxon>Bacteroidota</taxon>
        <taxon>Cytophagia</taxon>
        <taxon>Cytophagales</taxon>
        <taxon>Cytophagaceae</taxon>
        <taxon>Anditalea</taxon>
    </lineage>
</organism>
<dbReference type="OrthoDB" id="838480at2"/>
<gene>
    <name evidence="2" type="ORF">EL17_16385</name>
</gene>